<feature type="compositionally biased region" description="Polar residues" evidence="13">
    <location>
        <begin position="305"/>
        <end position="314"/>
    </location>
</feature>
<evidence type="ECO:0000256" key="12">
    <source>
        <dbReference type="PIRSR" id="PIRSR006268-2"/>
    </source>
</evidence>
<dbReference type="EC" id="2.7.1.180" evidence="2 11"/>
<evidence type="ECO:0000256" key="11">
    <source>
        <dbReference type="PIRNR" id="PIRNR006268"/>
    </source>
</evidence>
<evidence type="ECO:0000256" key="5">
    <source>
        <dbReference type="ARBA" id="ARBA00022679"/>
    </source>
</evidence>
<keyword evidence="7 11" id="KW-0274">FAD</keyword>
<keyword evidence="4 11" id="KW-0285">Flavoprotein</keyword>
<comment type="caution">
    <text evidence="14">The sequence shown here is derived from an EMBL/GenBank/DDBJ whole genome shotgun (WGS) entry which is preliminary data.</text>
</comment>
<dbReference type="Proteomes" id="UP000251800">
    <property type="component" value="Unassembled WGS sequence"/>
</dbReference>
<evidence type="ECO:0000256" key="10">
    <source>
        <dbReference type="ARBA" id="ARBA00048540"/>
    </source>
</evidence>
<dbReference type="OrthoDB" id="9778595at2"/>
<evidence type="ECO:0000256" key="8">
    <source>
        <dbReference type="ARBA" id="ARBA00022842"/>
    </source>
</evidence>
<feature type="binding site" evidence="12">
    <location>
        <position position="138"/>
    </location>
    <ligand>
        <name>Mg(2+)</name>
        <dbReference type="ChEBI" id="CHEBI:18420"/>
    </ligand>
</feature>
<evidence type="ECO:0000256" key="9">
    <source>
        <dbReference type="ARBA" id="ARBA00031306"/>
    </source>
</evidence>
<sequence length="314" mass="32854">MQAVEFHAMGCPCKVQAQTQAACDAARRVVDDLEARYSRYRPDSLLSAANRSAGAPQGWKADPETARLLDFAQAAYEQSEGGFDITAGVLRRVWDFRSGRLPTPDAVRACLGDVGWSRVGWDGDTLRLPAGMELDFGGFVKEYAADAAAAAARAAGARHGLVDLGGDLAVIGPDDRGAPWQVGIRDPLGSTQPVARIALGQGGLASSGMYERCIRVGDRVYGHVLDPRTGWPPEEGLAAVSVQAESCLIAGIAATVALVHGAQAGQRWLDQLGLPYVTVDRSGRRRFGPASASDQGAGAAGPINGSESVPSTLT</sequence>
<evidence type="ECO:0000256" key="2">
    <source>
        <dbReference type="ARBA" id="ARBA00011955"/>
    </source>
</evidence>
<gene>
    <name evidence="14" type="ORF">DEH80_06370</name>
</gene>
<comment type="similarity">
    <text evidence="1 11">Belongs to the ApbE family.</text>
</comment>
<feature type="binding site" evidence="12">
    <location>
        <position position="255"/>
    </location>
    <ligand>
        <name>Mg(2+)</name>
        <dbReference type="ChEBI" id="CHEBI:18420"/>
    </ligand>
</feature>
<dbReference type="Pfam" id="PF02424">
    <property type="entry name" value="ApbE"/>
    <property type="match status" value="1"/>
</dbReference>
<feature type="compositionally biased region" description="Low complexity" evidence="13">
    <location>
        <begin position="288"/>
        <end position="302"/>
    </location>
</feature>
<dbReference type="AlphaFoldDB" id="A0A363UMM3"/>
<accession>A0A363UMM3</accession>
<dbReference type="GO" id="GO:0046872">
    <property type="term" value="F:metal ion binding"/>
    <property type="evidence" value="ECO:0007669"/>
    <property type="project" value="UniProtKB-UniRule"/>
</dbReference>
<comment type="catalytic activity">
    <reaction evidence="10 11">
        <text>L-threonyl-[protein] + FAD = FMN-L-threonyl-[protein] + AMP + H(+)</text>
        <dbReference type="Rhea" id="RHEA:36847"/>
        <dbReference type="Rhea" id="RHEA-COMP:11060"/>
        <dbReference type="Rhea" id="RHEA-COMP:11061"/>
        <dbReference type="ChEBI" id="CHEBI:15378"/>
        <dbReference type="ChEBI" id="CHEBI:30013"/>
        <dbReference type="ChEBI" id="CHEBI:57692"/>
        <dbReference type="ChEBI" id="CHEBI:74257"/>
        <dbReference type="ChEBI" id="CHEBI:456215"/>
        <dbReference type="EC" id="2.7.1.180"/>
    </reaction>
</comment>
<keyword evidence="5 11" id="KW-0808">Transferase</keyword>
<dbReference type="Gene3D" id="3.10.520.10">
    <property type="entry name" value="ApbE-like domains"/>
    <property type="match status" value="1"/>
</dbReference>
<dbReference type="PANTHER" id="PTHR30040">
    <property type="entry name" value="THIAMINE BIOSYNTHESIS LIPOPROTEIN APBE"/>
    <property type="match status" value="1"/>
</dbReference>
<evidence type="ECO:0000256" key="6">
    <source>
        <dbReference type="ARBA" id="ARBA00022723"/>
    </source>
</evidence>
<dbReference type="PIRSF" id="PIRSF006268">
    <property type="entry name" value="ApbE"/>
    <property type="match status" value="1"/>
</dbReference>
<protein>
    <recommendedName>
        <fullName evidence="3 11">FAD:protein FMN transferase</fullName>
        <ecNumber evidence="2 11">2.7.1.180</ecNumber>
    </recommendedName>
    <alternativeName>
        <fullName evidence="9 11">Flavin transferase</fullName>
    </alternativeName>
</protein>
<evidence type="ECO:0000256" key="7">
    <source>
        <dbReference type="ARBA" id="ARBA00022827"/>
    </source>
</evidence>
<reference evidence="14 15" key="1">
    <citation type="submission" date="2018-05" db="EMBL/GenBank/DDBJ databases">
        <title>Abyssibacter profundi OUC007T gen. nov., sp. nov, a marine bacterium isolated from seawater of the Mariana Trench.</title>
        <authorList>
            <person name="Zhou S."/>
        </authorList>
    </citation>
    <scope>NUCLEOTIDE SEQUENCE [LARGE SCALE GENOMIC DNA]</scope>
    <source>
        <strain evidence="14 15">OUC007</strain>
    </source>
</reference>
<dbReference type="RefSeq" id="WP_109719879.1">
    <property type="nucleotide sequence ID" value="NZ_QEQK01000005.1"/>
</dbReference>
<keyword evidence="15" id="KW-1185">Reference proteome</keyword>
<evidence type="ECO:0000256" key="4">
    <source>
        <dbReference type="ARBA" id="ARBA00022630"/>
    </source>
</evidence>
<evidence type="ECO:0000256" key="13">
    <source>
        <dbReference type="SAM" id="MobiDB-lite"/>
    </source>
</evidence>
<evidence type="ECO:0000256" key="1">
    <source>
        <dbReference type="ARBA" id="ARBA00008282"/>
    </source>
</evidence>
<keyword evidence="8 11" id="KW-0460">Magnesium</keyword>
<feature type="region of interest" description="Disordered" evidence="13">
    <location>
        <begin position="285"/>
        <end position="314"/>
    </location>
</feature>
<organism evidence="14 15">
    <name type="scientific">Abyssibacter profundi</name>
    <dbReference type="NCBI Taxonomy" id="2182787"/>
    <lineage>
        <taxon>Bacteria</taxon>
        <taxon>Pseudomonadati</taxon>
        <taxon>Pseudomonadota</taxon>
        <taxon>Gammaproteobacteria</taxon>
        <taxon>Chromatiales</taxon>
        <taxon>Oceanococcaceae</taxon>
        <taxon>Abyssibacter</taxon>
    </lineage>
</organism>
<name>A0A363UMM3_9GAMM</name>
<dbReference type="InterPro" id="IPR024932">
    <property type="entry name" value="ApbE"/>
</dbReference>
<dbReference type="GO" id="GO:0016740">
    <property type="term" value="F:transferase activity"/>
    <property type="evidence" value="ECO:0007669"/>
    <property type="project" value="UniProtKB-UniRule"/>
</dbReference>
<evidence type="ECO:0000256" key="3">
    <source>
        <dbReference type="ARBA" id="ARBA00016337"/>
    </source>
</evidence>
<dbReference type="SUPFAM" id="SSF143631">
    <property type="entry name" value="ApbE-like"/>
    <property type="match status" value="1"/>
</dbReference>
<comment type="cofactor">
    <cofactor evidence="12">
        <name>Mg(2+)</name>
        <dbReference type="ChEBI" id="CHEBI:18420"/>
    </cofactor>
    <cofactor evidence="12">
        <name>Mn(2+)</name>
        <dbReference type="ChEBI" id="CHEBI:29035"/>
    </cofactor>
    <text evidence="12">Magnesium. Can also use manganese.</text>
</comment>
<evidence type="ECO:0000313" key="14">
    <source>
        <dbReference type="EMBL" id="PWN56685.1"/>
    </source>
</evidence>
<keyword evidence="6 11" id="KW-0479">Metal-binding</keyword>
<dbReference type="PANTHER" id="PTHR30040:SF2">
    <property type="entry name" value="FAD:PROTEIN FMN TRANSFERASE"/>
    <property type="match status" value="1"/>
</dbReference>
<dbReference type="EMBL" id="QEQK01000005">
    <property type="protein sequence ID" value="PWN56685.1"/>
    <property type="molecule type" value="Genomic_DNA"/>
</dbReference>
<evidence type="ECO:0000313" key="15">
    <source>
        <dbReference type="Proteomes" id="UP000251800"/>
    </source>
</evidence>
<dbReference type="InterPro" id="IPR003374">
    <property type="entry name" value="ApbE-like_sf"/>
</dbReference>
<proteinExistence type="inferred from homology"/>